<keyword evidence="2" id="KW-0472">Membrane</keyword>
<protein>
    <submittedName>
        <fullName evidence="3">Uncharacterized protein</fullName>
    </submittedName>
</protein>
<dbReference type="EMBL" id="MT142794">
    <property type="protein sequence ID" value="QJA88650.1"/>
    <property type="molecule type" value="Genomic_DNA"/>
</dbReference>
<evidence type="ECO:0000256" key="2">
    <source>
        <dbReference type="SAM" id="Phobius"/>
    </source>
</evidence>
<evidence type="ECO:0000313" key="3">
    <source>
        <dbReference type="EMBL" id="QJA88650.1"/>
    </source>
</evidence>
<keyword evidence="2" id="KW-1133">Transmembrane helix</keyword>
<reference evidence="3" key="1">
    <citation type="submission" date="2020-03" db="EMBL/GenBank/DDBJ databases">
        <title>The deep terrestrial virosphere.</title>
        <authorList>
            <person name="Holmfeldt K."/>
            <person name="Nilsson E."/>
            <person name="Simone D."/>
            <person name="Lopez-Fernandez M."/>
            <person name="Wu X."/>
            <person name="de Brujin I."/>
            <person name="Lundin D."/>
            <person name="Andersson A."/>
            <person name="Bertilsson S."/>
            <person name="Dopson M."/>
        </authorList>
    </citation>
    <scope>NUCLEOTIDE SEQUENCE</scope>
    <source>
        <strain evidence="3">MM415B02716</strain>
    </source>
</reference>
<evidence type="ECO:0000256" key="1">
    <source>
        <dbReference type="SAM" id="MobiDB-lite"/>
    </source>
</evidence>
<gene>
    <name evidence="3" type="ORF">MM415B02716_0010</name>
</gene>
<feature type="region of interest" description="Disordered" evidence="1">
    <location>
        <begin position="87"/>
        <end position="113"/>
    </location>
</feature>
<organism evidence="3">
    <name type="scientific">viral metagenome</name>
    <dbReference type="NCBI Taxonomy" id="1070528"/>
    <lineage>
        <taxon>unclassified sequences</taxon>
        <taxon>metagenomes</taxon>
        <taxon>organismal metagenomes</taxon>
    </lineage>
</organism>
<feature type="transmembrane region" description="Helical" evidence="2">
    <location>
        <begin position="24"/>
        <end position="49"/>
    </location>
</feature>
<feature type="compositionally biased region" description="Basic residues" evidence="1">
    <location>
        <begin position="87"/>
        <end position="106"/>
    </location>
</feature>
<keyword evidence="2" id="KW-0812">Transmembrane</keyword>
<dbReference type="AlphaFoldDB" id="A0A6M3L2U7"/>
<name>A0A6M3L2U7_9ZZZZ</name>
<proteinExistence type="predicted"/>
<accession>A0A6M3L2U7</accession>
<sequence length="211" mass="21971">MINAAYYGDPLDPFGDGGGLGEPISAAIGIVGALVAAAAGAGSAIAGMIKNLQQLESAEIQQARQRGASSAEILQIRAVYREKRRAVRAAERRRKQTERQSKRRPGKEKAMQDNPDALEVLRRVTAGARATGDIAERAGMAVQEIGTGRAIDPWTGRELVSAGGFAPAPSEATAAPVTWWSKPSIGGIPQGPLMLGGLLAGVGLVVLAVRR</sequence>